<accession>A0ABZ1J9L3</accession>
<dbReference type="RefSeq" id="WP_189768281.1">
    <property type="nucleotide sequence ID" value="NZ_BMVY01000001.1"/>
</dbReference>
<evidence type="ECO:0000313" key="2">
    <source>
        <dbReference type="Proteomes" id="UP001432166"/>
    </source>
</evidence>
<keyword evidence="2" id="KW-1185">Reference proteome</keyword>
<organism evidence="1 2">
    <name type="scientific">Streptomyces tauricus</name>
    <dbReference type="NCBI Taxonomy" id="68274"/>
    <lineage>
        <taxon>Bacteria</taxon>
        <taxon>Bacillati</taxon>
        <taxon>Actinomycetota</taxon>
        <taxon>Actinomycetes</taxon>
        <taxon>Kitasatosporales</taxon>
        <taxon>Streptomycetaceae</taxon>
        <taxon>Streptomyces</taxon>
        <taxon>Streptomyces aurantiacus group</taxon>
    </lineage>
</organism>
<dbReference type="Proteomes" id="UP001432166">
    <property type="component" value="Chromosome"/>
</dbReference>
<dbReference type="Pfam" id="PF19953">
    <property type="entry name" value="EACC1"/>
    <property type="match status" value="1"/>
</dbReference>
<protein>
    <submittedName>
        <fullName evidence="1">Uncharacterized protein</fullName>
    </submittedName>
</protein>
<name>A0ABZ1J9L3_9ACTN</name>
<dbReference type="InterPro" id="IPR045428">
    <property type="entry name" value="EACC1"/>
</dbReference>
<proteinExistence type="predicted"/>
<reference evidence="1" key="1">
    <citation type="submission" date="2022-10" db="EMBL/GenBank/DDBJ databases">
        <title>The complete genomes of actinobacterial strains from the NBC collection.</title>
        <authorList>
            <person name="Joergensen T.S."/>
            <person name="Alvarez Arevalo M."/>
            <person name="Sterndorff E.B."/>
            <person name="Faurdal D."/>
            <person name="Vuksanovic O."/>
            <person name="Mourched A.-S."/>
            <person name="Charusanti P."/>
            <person name="Shaw S."/>
            <person name="Blin K."/>
            <person name="Weber T."/>
        </authorList>
    </citation>
    <scope>NUCLEOTIDE SEQUENCE</scope>
    <source>
        <strain evidence="1">NBC_00189</strain>
    </source>
</reference>
<evidence type="ECO:0000313" key="1">
    <source>
        <dbReference type="EMBL" id="WTP47066.1"/>
    </source>
</evidence>
<dbReference type="EMBL" id="CP108133">
    <property type="protein sequence ID" value="WTP47066.1"/>
    <property type="molecule type" value="Genomic_DNA"/>
</dbReference>
<sequence>MREAEVPGVGSAEKRLEIRFRAEGRDQQEVLRSLLGWFTDDRSLRGLVQVERTVTDRPGRMGPELDSVLAVISTAVGVLQLPLSYLAWRQSRRSAAPSVTIQVVGADPTETEALLRRLRDASPGNGSSGEPGT</sequence>
<gene>
    <name evidence="1" type="ORF">OG288_01300</name>
</gene>